<dbReference type="GO" id="GO:0016925">
    <property type="term" value="P:protein sumoylation"/>
    <property type="evidence" value="ECO:0007669"/>
    <property type="project" value="TreeGrafter"/>
</dbReference>
<reference evidence="8" key="1">
    <citation type="journal article" date="2023" name="Mol. Phylogenet. Evol.">
        <title>Genome-scale phylogeny and comparative genomics of the fungal order Sordariales.</title>
        <authorList>
            <person name="Hensen N."/>
            <person name="Bonometti L."/>
            <person name="Westerberg I."/>
            <person name="Brannstrom I.O."/>
            <person name="Guillou S."/>
            <person name="Cros-Aarteil S."/>
            <person name="Calhoun S."/>
            <person name="Haridas S."/>
            <person name="Kuo A."/>
            <person name="Mondo S."/>
            <person name="Pangilinan J."/>
            <person name="Riley R."/>
            <person name="LaButti K."/>
            <person name="Andreopoulos B."/>
            <person name="Lipzen A."/>
            <person name="Chen C."/>
            <person name="Yan M."/>
            <person name="Daum C."/>
            <person name="Ng V."/>
            <person name="Clum A."/>
            <person name="Steindorff A."/>
            <person name="Ohm R.A."/>
            <person name="Martin F."/>
            <person name="Silar P."/>
            <person name="Natvig D.O."/>
            <person name="Lalanne C."/>
            <person name="Gautier V."/>
            <person name="Ament-Velasquez S.L."/>
            <person name="Kruys A."/>
            <person name="Hutchinson M.I."/>
            <person name="Powell A.J."/>
            <person name="Barry K."/>
            <person name="Miller A.N."/>
            <person name="Grigoriev I.V."/>
            <person name="Debuchy R."/>
            <person name="Gladieux P."/>
            <person name="Hiltunen Thoren M."/>
            <person name="Johannesson H."/>
        </authorList>
    </citation>
    <scope>NUCLEOTIDE SEQUENCE</scope>
    <source>
        <strain evidence="8">CBS 123565</strain>
    </source>
</reference>
<protein>
    <recommendedName>
        <fullName evidence="6">Ubiquitin-like 1-activating enzyme E1A</fullName>
    </recommendedName>
</protein>
<name>A0AAN6UM75_9PEZI</name>
<sequence>MEQPAPTANFNASYGNQAVTVPIMQPASNDLAPAPPHGISADEIALYDRQIRLWGMKAQERIRNANILIITMRALGNETAKNLVLAGIGSLTVLDSKTITEADFGSQFFLSAEDTPVGTNRAVAASAAIQRLNPRVRVVVDTVDIRLKPASFYAPFDIVIATDLDSSTLNIVNTATRLNDRPFYAAGCHGMYGFLFADLIEHDFVISRARCNMRTPAGAETLTRSVLSVVPKPGDEAATELVAKRELYSTWMLASDASQLPADMLRSARRRRAVTPILSCLRALWGFPAQHPDPAAHPRNDRRADLELFTRLCSEQHKKLGLPAETLRSEVLRAFLQNVGAEVAPVAAVLGGQLAQDVINVLGRTQQPLQNFVVFDGGRMEAEVYALHPECELGRELLPLWALQGDAVSGGAAAEPVY</sequence>
<dbReference type="EMBL" id="MU853406">
    <property type="protein sequence ID" value="KAK4135310.1"/>
    <property type="molecule type" value="Genomic_DNA"/>
</dbReference>
<evidence type="ECO:0000256" key="4">
    <source>
        <dbReference type="ARBA" id="ARBA00022786"/>
    </source>
</evidence>
<evidence type="ECO:0000256" key="5">
    <source>
        <dbReference type="ARBA" id="ARBA00023242"/>
    </source>
</evidence>
<evidence type="ECO:0000256" key="2">
    <source>
        <dbReference type="ARBA" id="ARBA00004718"/>
    </source>
</evidence>
<evidence type="ECO:0000256" key="1">
    <source>
        <dbReference type="ARBA" id="ARBA00004123"/>
    </source>
</evidence>
<comment type="caution">
    <text evidence="8">The sequence shown here is derived from an EMBL/GenBank/DDBJ whole genome shotgun (WGS) entry which is preliminary data.</text>
</comment>
<dbReference type="AlphaFoldDB" id="A0AAN6UM75"/>
<organism evidence="8 9">
    <name type="scientific">Trichocladium antarcticum</name>
    <dbReference type="NCBI Taxonomy" id="1450529"/>
    <lineage>
        <taxon>Eukaryota</taxon>
        <taxon>Fungi</taxon>
        <taxon>Dikarya</taxon>
        <taxon>Ascomycota</taxon>
        <taxon>Pezizomycotina</taxon>
        <taxon>Sordariomycetes</taxon>
        <taxon>Sordariomycetidae</taxon>
        <taxon>Sordariales</taxon>
        <taxon>Chaetomiaceae</taxon>
        <taxon>Trichocladium</taxon>
    </lineage>
</organism>
<dbReference type="Proteomes" id="UP001304895">
    <property type="component" value="Unassembled WGS sequence"/>
</dbReference>
<dbReference type="InterPro" id="IPR000011">
    <property type="entry name" value="UBQ/SUMO-activ_enz_E1-like"/>
</dbReference>
<evidence type="ECO:0000256" key="6">
    <source>
        <dbReference type="ARBA" id="ARBA00044354"/>
    </source>
</evidence>
<keyword evidence="5" id="KW-0539">Nucleus</keyword>
<dbReference type="CDD" id="cd01492">
    <property type="entry name" value="Aos1_SUMO"/>
    <property type="match status" value="1"/>
</dbReference>
<feature type="domain" description="THIF-type NAD/FAD binding fold" evidence="7">
    <location>
        <begin position="47"/>
        <end position="390"/>
    </location>
</feature>
<dbReference type="GO" id="GO:0005737">
    <property type="term" value="C:cytoplasm"/>
    <property type="evidence" value="ECO:0007669"/>
    <property type="project" value="TreeGrafter"/>
</dbReference>
<evidence type="ECO:0000259" key="7">
    <source>
        <dbReference type="Pfam" id="PF00899"/>
    </source>
</evidence>
<comment type="similarity">
    <text evidence="3">Belongs to the ubiquitin-activating E1 family.</text>
</comment>
<dbReference type="InterPro" id="IPR000594">
    <property type="entry name" value="ThiF_NAD_FAD-bd"/>
</dbReference>
<dbReference type="InterPro" id="IPR045886">
    <property type="entry name" value="ThiF/MoeB/HesA"/>
</dbReference>
<dbReference type="SUPFAM" id="SSF69572">
    <property type="entry name" value="Activating enzymes of the ubiquitin-like proteins"/>
    <property type="match status" value="1"/>
</dbReference>
<reference evidence="8" key="2">
    <citation type="submission" date="2023-05" db="EMBL/GenBank/DDBJ databases">
        <authorList>
            <consortium name="Lawrence Berkeley National Laboratory"/>
            <person name="Steindorff A."/>
            <person name="Hensen N."/>
            <person name="Bonometti L."/>
            <person name="Westerberg I."/>
            <person name="Brannstrom I.O."/>
            <person name="Guillou S."/>
            <person name="Cros-Aarteil S."/>
            <person name="Calhoun S."/>
            <person name="Haridas S."/>
            <person name="Kuo A."/>
            <person name="Mondo S."/>
            <person name="Pangilinan J."/>
            <person name="Riley R."/>
            <person name="Labutti K."/>
            <person name="Andreopoulos B."/>
            <person name="Lipzen A."/>
            <person name="Chen C."/>
            <person name="Yanf M."/>
            <person name="Daum C."/>
            <person name="Ng V."/>
            <person name="Clum A."/>
            <person name="Ohm R."/>
            <person name="Martin F."/>
            <person name="Silar P."/>
            <person name="Natvig D."/>
            <person name="Lalanne C."/>
            <person name="Gautier V."/>
            <person name="Ament-Velasquez S.L."/>
            <person name="Kruys A."/>
            <person name="Hutchinson M.I."/>
            <person name="Powell A.J."/>
            <person name="Barry K."/>
            <person name="Miller A.N."/>
            <person name="Grigoriev I.V."/>
            <person name="Debuchy R."/>
            <person name="Gladieux P."/>
            <person name="Thoren M.H."/>
            <person name="Johannesson H."/>
        </authorList>
    </citation>
    <scope>NUCLEOTIDE SEQUENCE</scope>
    <source>
        <strain evidence="8">CBS 123565</strain>
    </source>
</reference>
<keyword evidence="9" id="KW-1185">Reference proteome</keyword>
<gene>
    <name evidence="8" type="ORF">BT67DRAFT_440976</name>
</gene>
<keyword evidence="4" id="KW-0833">Ubl conjugation pathway</keyword>
<evidence type="ECO:0000313" key="9">
    <source>
        <dbReference type="Proteomes" id="UP001304895"/>
    </source>
</evidence>
<proteinExistence type="inferred from homology"/>
<dbReference type="PANTHER" id="PTHR10953:SF162">
    <property type="entry name" value="SUMO-ACTIVATING ENZYME SUBUNIT 1"/>
    <property type="match status" value="1"/>
</dbReference>
<dbReference type="PRINTS" id="PR01849">
    <property type="entry name" value="UBIQUITINACT"/>
</dbReference>
<accession>A0AAN6UM75</accession>
<dbReference type="PANTHER" id="PTHR10953">
    <property type="entry name" value="UBIQUITIN-ACTIVATING ENZYME E1"/>
    <property type="match status" value="1"/>
</dbReference>
<dbReference type="GO" id="GO:0031510">
    <property type="term" value="C:SUMO activating enzyme complex"/>
    <property type="evidence" value="ECO:0007669"/>
    <property type="project" value="TreeGrafter"/>
</dbReference>
<dbReference type="GO" id="GO:0019948">
    <property type="term" value="F:SUMO activating enzyme activity"/>
    <property type="evidence" value="ECO:0007669"/>
    <property type="project" value="TreeGrafter"/>
</dbReference>
<dbReference type="Gene3D" id="3.40.50.720">
    <property type="entry name" value="NAD(P)-binding Rossmann-like Domain"/>
    <property type="match status" value="1"/>
</dbReference>
<comment type="subcellular location">
    <subcellularLocation>
        <location evidence="1">Nucleus</location>
    </subcellularLocation>
</comment>
<dbReference type="Pfam" id="PF00899">
    <property type="entry name" value="ThiF"/>
    <property type="match status" value="1"/>
</dbReference>
<evidence type="ECO:0000313" key="8">
    <source>
        <dbReference type="EMBL" id="KAK4135310.1"/>
    </source>
</evidence>
<dbReference type="InterPro" id="IPR035985">
    <property type="entry name" value="Ubiquitin-activating_enz"/>
</dbReference>
<comment type="pathway">
    <text evidence="2">Protein modification; protein sumoylation.</text>
</comment>
<evidence type="ECO:0000256" key="3">
    <source>
        <dbReference type="ARBA" id="ARBA00005673"/>
    </source>
</evidence>